<reference evidence="2" key="1">
    <citation type="submission" date="2021-03" db="EMBL/GenBank/DDBJ databases">
        <authorList>
            <person name="Tagirdzhanova G."/>
        </authorList>
    </citation>
    <scope>NUCLEOTIDE SEQUENCE</scope>
</reference>
<sequence>MALVIQRDEAKPSLMSLFDKTINVEVGSTPKRTFDVHKGLLCYHSEDFFDRLDDAMPQAPTGRYALRDEDPTVFAHFFIWMYTGKLMDEQFEEAPDAVTWELLVDTYLFAYRRQARRFRNACIDALIRKMIITDELTPPPLIVKVWYKIPVPMDPMRRLFVEFFKRSNAKLRNLGTAAVMAYPKELLARVALGGSIEEIPGLWEIRCAFHYHVEGEGYCLESGRALDIIRRETSALWSNTGL</sequence>
<dbReference type="SUPFAM" id="SSF54695">
    <property type="entry name" value="POZ domain"/>
    <property type="match status" value="1"/>
</dbReference>
<dbReference type="InterPro" id="IPR000210">
    <property type="entry name" value="BTB/POZ_dom"/>
</dbReference>
<evidence type="ECO:0000259" key="1">
    <source>
        <dbReference type="PROSITE" id="PS50097"/>
    </source>
</evidence>
<evidence type="ECO:0000313" key="2">
    <source>
        <dbReference type="EMBL" id="CAF9920552.1"/>
    </source>
</evidence>
<dbReference type="InterPro" id="IPR011333">
    <property type="entry name" value="SKP1/BTB/POZ_sf"/>
</dbReference>
<dbReference type="Proteomes" id="UP000664521">
    <property type="component" value="Unassembled WGS sequence"/>
</dbReference>
<accession>A0A8H3FDA3</accession>
<gene>
    <name evidence="2" type="ORF">HETSPECPRED_004277</name>
</gene>
<dbReference type="Gene3D" id="3.30.710.10">
    <property type="entry name" value="Potassium Channel Kv1.1, Chain A"/>
    <property type="match status" value="1"/>
</dbReference>
<dbReference type="PANTHER" id="PTHR47843">
    <property type="entry name" value="BTB DOMAIN-CONTAINING PROTEIN-RELATED"/>
    <property type="match status" value="1"/>
</dbReference>
<dbReference type="CDD" id="cd18186">
    <property type="entry name" value="BTB_POZ_ZBTB_KLHL-like"/>
    <property type="match status" value="1"/>
</dbReference>
<dbReference type="PANTHER" id="PTHR47843:SF2">
    <property type="entry name" value="BTB DOMAIN-CONTAINING PROTEIN"/>
    <property type="match status" value="1"/>
</dbReference>
<dbReference type="EMBL" id="CAJPDS010000026">
    <property type="protein sequence ID" value="CAF9920552.1"/>
    <property type="molecule type" value="Genomic_DNA"/>
</dbReference>
<name>A0A8H3FDA3_9LECA</name>
<proteinExistence type="predicted"/>
<comment type="caution">
    <text evidence="2">The sequence shown here is derived from an EMBL/GenBank/DDBJ whole genome shotgun (WGS) entry which is preliminary data.</text>
</comment>
<dbReference type="Pfam" id="PF00651">
    <property type="entry name" value="BTB"/>
    <property type="match status" value="1"/>
</dbReference>
<keyword evidence="3" id="KW-1185">Reference proteome</keyword>
<dbReference type="PROSITE" id="PS50097">
    <property type="entry name" value="BTB"/>
    <property type="match status" value="1"/>
</dbReference>
<dbReference type="OrthoDB" id="194443at2759"/>
<organism evidence="2 3">
    <name type="scientific">Heterodermia speciosa</name>
    <dbReference type="NCBI Taxonomy" id="116794"/>
    <lineage>
        <taxon>Eukaryota</taxon>
        <taxon>Fungi</taxon>
        <taxon>Dikarya</taxon>
        <taxon>Ascomycota</taxon>
        <taxon>Pezizomycotina</taxon>
        <taxon>Lecanoromycetes</taxon>
        <taxon>OSLEUM clade</taxon>
        <taxon>Lecanoromycetidae</taxon>
        <taxon>Caliciales</taxon>
        <taxon>Physciaceae</taxon>
        <taxon>Heterodermia</taxon>
    </lineage>
</organism>
<dbReference type="AlphaFoldDB" id="A0A8H3FDA3"/>
<feature type="domain" description="BTB" evidence="1">
    <location>
        <begin position="18"/>
        <end position="90"/>
    </location>
</feature>
<protein>
    <recommendedName>
        <fullName evidence="1">BTB domain-containing protein</fullName>
    </recommendedName>
</protein>
<evidence type="ECO:0000313" key="3">
    <source>
        <dbReference type="Proteomes" id="UP000664521"/>
    </source>
</evidence>